<dbReference type="Proteomes" id="UP000550707">
    <property type="component" value="Unassembled WGS sequence"/>
</dbReference>
<keyword evidence="2" id="KW-1185">Reference proteome</keyword>
<dbReference type="AlphaFoldDB" id="A0A7J8GQW4"/>
<proteinExistence type="predicted"/>
<gene>
    <name evidence="1" type="ORF">HJG59_011333</name>
</gene>
<name>A0A7J8GQW4_MOLMO</name>
<protein>
    <submittedName>
        <fullName evidence="1">Uncharacterized protein</fullName>
    </submittedName>
</protein>
<dbReference type="EMBL" id="JACASF010000008">
    <property type="protein sequence ID" value="KAF6462298.1"/>
    <property type="molecule type" value="Genomic_DNA"/>
</dbReference>
<sequence length="113" mass="13081">MRLEHPSCLDWTGVKTQGNKDVQEMEAMHRLLPEQVTRRDSRWDTADFTIYRPLMKLLDTLNGFTVNGKFQSVSQTCSPLCQEKGEETTEKKLCLRIWRVLSFLNNTISGMIS</sequence>
<reference evidence="1 2" key="1">
    <citation type="journal article" date="2020" name="Nature">
        <title>Six reference-quality genomes reveal evolution of bat adaptations.</title>
        <authorList>
            <person name="Jebb D."/>
            <person name="Huang Z."/>
            <person name="Pippel M."/>
            <person name="Hughes G.M."/>
            <person name="Lavrichenko K."/>
            <person name="Devanna P."/>
            <person name="Winkler S."/>
            <person name="Jermiin L.S."/>
            <person name="Skirmuntt E.C."/>
            <person name="Katzourakis A."/>
            <person name="Burkitt-Gray L."/>
            <person name="Ray D.A."/>
            <person name="Sullivan K.A.M."/>
            <person name="Roscito J.G."/>
            <person name="Kirilenko B.M."/>
            <person name="Davalos L.M."/>
            <person name="Corthals A.P."/>
            <person name="Power M.L."/>
            <person name="Jones G."/>
            <person name="Ransome R.D."/>
            <person name="Dechmann D.K.N."/>
            <person name="Locatelli A.G."/>
            <person name="Puechmaille S.J."/>
            <person name="Fedrigo O."/>
            <person name="Jarvis E.D."/>
            <person name="Hiller M."/>
            <person name="Vernes S.C."/>
            <person name="Myers E.W."/>
            <person name="Teeling E.C."/>
        </authorList>
    </citation>
    <scope>NUCLEOTIDE SEQUENCE [LARGE SCALE GENOMIC DNA]</scope>
    <source>
        <strain evidence="1">MMolMol1</strain>
        <tissue evidence="1">Muscle</tissue>
    </source>
</reference>
<comment type="caution">
    <text evidence="1">The sequence shown here is derived from an EMBL/GenBank/DDBJ whole genome shotgun (WGS) entry which is preliminary data.</text>
</comment>
<evidence type="ECO:0000313" key="2">
    <source>
        <dbReference type="Proteomes" id="UP000550707"/>
    </source>
</evidence>
<accession>A0A7J8GQW4</accession>
<evidence type="ECO:0000313" key="1">
    <source>
        <dbReference type="EMBL" id="KAF6462298.1"/>
    </source>
</evidence>
<organism evidence="1 2">
    <name type="scientific">Molossus molossus</name>
    <name type="common">Pallas' mastiff bat</name>
    <name type="synonym">Vespertilio molossus</name>
    <dbReference type="NCBI Taxonomy" id="27622"/>
    <lineage>
        <taxon>Eukaryota</taxon>
        <taxon>Metazoa</taxon>
        <taxon>Chordata</taxon>
        <taxon>Craniata</taxon>
        <taxon>Vertebrata</taxon>
        <taxon>Euteleostomi</taxon>
        <taxon>Mammalia</taxon>
        <taxon>Eutheria</taxon>
        <taxon>Laurasiatheria</taxon>
        <taxon>Chiroptera</taxon>
        <taxon>Yangochiroptera</taxon>
        <taxon>Molossidae</taxon>
        <taxon>Molossus</taxon>
    </lineage>
</organism>
<dbReference type="InParanoid" id="A0A7J8GQW4"/>